<proteinExistence type="predicted"/>
<organism evidence="3 4">
    <name type="scientific">Streptomyces beijiangensis</name>
    <dbReference type="NCBI Taxonomy" id="163361"/>
    <lineage>
        <taxon>Bacteria</taxon>
        <taxon>Bacillati</taxon>
        <taxon>Actinomycetota</taxon>
        <taxon>Actinomycetes</taxon>
        <taxon>Kitasatosporales</taxon>
        <taxon>Streptomycetaceae</taxon>
        <taxon>Streptomyces</taxon>
    </lineage>
</organism>
<keyword evidence="1" id="KW-0378">Hydrolase</keyword>
<feature type="compositionally biased region" description="Polar residues" evidence="2">
    <location>
        <begin position="54"/>
        <end position="75"/>
    </location>
</feature>
<dbReference type="Pfam" id="PF04203">
    <property type="entry name" value="Sortase"/>
    <property type="match status" value="1"/>
</dbReference>
<dbReference type="EMBL" id="JAFLRJ010000348">
    <property type="protein sequence ID" value="MBO0516024.1"/>
    <property type="molecule type" value="Genomic_DNA"/>
</dbReference>
<evidence type="ECO:0000256" key="2">
    <source>
        <dbReference type="SAM" id="MobiDB-lite"/>
    </source>
</evidence>
<dbReference type="SUPFAM" id="SSF63817">
    <property type="entry name" value="Sortase"/>
    <property type="match status" value="1"/>
</dbReference>
<sequence length="233" mass="24478">MNPDDRASPGRRTSTAGRHARLAVLAAAPVLAVAGALLLALGISHQEPAPPGVSSPTASTSPTGRPPQRATSTAVPSRPLLMPASAPSRLTIPSLGVSTSLERLGMDAKQAMQTPRDPAKAGWYQLGPTPGEQGPAVIAGHVTWNGAQAVFFRLAQLKPGQRIDVARADGTTAHFTVTKTAQYAKDRFPSIEVYRNLDYAGLRLITCGGTYTQADHHYRDNIVVYAQLASPAG</sequence>
<comment type="caution">
    <text evidence="3">The sequence shown here is derived from an EMBL/GenBank/DDBJ whole genome shotgun (WGS) entry which is preliminary data.</text>
</comment>
<accession>A0A939FDB8</accession>
<dbReference type="Proteomes" id="UP000664167">
    <property type="component" value="Unassembled WGS sequence"/>
</dbReference>
<dbReference type="AlphaFoldDB" id="A0A939FDB8"/>
<dbReference type="InterPro" id="IPR042001">
    <property type="entry name" value="Sortase_F"/>
</dbReference>
<dbReference type="CDD" id="cd05829">
    <property type="entry name" value="Sortase_F"/>
    <property type="match status" value="1"/>
</dbReference>
<dbReference type="Gene3D" id="2.40.260.10">
    <property type="entry name" value="Sortase"/>
    <property type="match status" value="1"/>
</dbReference>
<evidence type="ECO:0000313" key="4">
    <source>
        <dbReference type="Proteomes" id="UP000664167"/>
    </source>
</evidence>
<reference evidence="3" key="1">
    <citation type="submission" date="2021-03" db="EMBL/GenBank/DDBJ databases">
        <title>Streptomyces poriferae sp. nov., a novel marine sponge-derived Actinobacteria species with anti-MRSA activity.</title>
        <authorList>
            <person name="Sandoval-Powers M."/>
            <person name="Kralova S."/>
            <person name="Nguyen G.-S."/>
            <person name="Fawwal D."/>
            <person name="Degnes K."/>
            <person name="Klinkenberg G."/>
            <person name="Sletta H."/>
            <person name="Wentzel A."/>
            <person name="Liles M.R."/>
        </authorList>
    </citation>
    <scope>NUCLEOTIDE SEQUENCE</scope>
    <source>
        <strain evidence="3">DSM 41794</strain>
    </source>
</reference>
<name>A0A939FDB8_9ACTN</name>
<dbReference type="NCBIfam" id="NF033748">
    <property type="entry name" value="class_F_sortase"/>
    <property type="match status" value="1"/>
</dbReference>
<protein>
    <submittedName>
        <fullName evidence="3">Class F sortase</fullName>
    </submittedName>
</protein>
<evidence type="ECO:0000313" key="3">
    <source>
        <dbReference type="EMBL" id="MBO0516024.1"/>
    </source>
</evidence>
<keyword evidence="4" id="KW-1185">Reference proteome</keyword>
<dbReference type="InterPro" id="IPR005754">
    <property type="entry name" value="Sortase"/>
</dbReference>
<feature type="region of interest" description="Disordered" evidence="2">
    <location>
        <begin position="47"/>
        <end position="93"/>
    </location>
</feature>
<evidence type="ECO:0000256" key="1">
    <source>
        <dbReference type="ARBA" id="ARBA00022801"/>
    </source>
</evidence>
<dbReference type="RefSeq" id="WP_206967391.1">
    <property type="nucleotide sequence ID" value="NZ_BAAAJJ010000012.1"/>
</dbReference>
<dbReference type="GO" id="GO:0016787">
    <property type="term" value="F:hydrolase activity"/>
    <property type="evidence" value="ECO:0007669"/>
    <property type="project" value="UniProtKB-KW"/>
</dbReference>
<gene>
    <name evidence="3" type="ORF">J0695_30245</name>
</gene>
<dbReference type="InterPro" id="IPR023365">
    <property type="entry name" value="Sortase_dom-sf"/>
</dbReference>